<dbReference type="PROSITE" id="PS51375">
    <property type="entry name" value="PPR"/>
    <property type="match status" value="4"/>
</dbReference>
<dbReference type="InterPro" id="IPR002885">
    <property type="entry name" value="PPR_rpt"/>
</dbReference>
<proteinExistence type="predicted"/>
<protein>
    <recommendedName>
        <fullName evidence="5">Pentatricopeptide repeat-containing protein</fullName>
    </recommendedName>
</protein>
<sequence length="415" mass="46563">MAISSLNRLMLSINRPKSTAFSLTTVINLSSISENFCDHLLNHTQNPEKTLIKIGAKLNASCVSEVLRRFSTSKPQLGLRFFIWAGVQSNYRHSQFMYSFACNVLQIGRNPSRIRDVVEDYNIEGCVINEARVCEESLPDSTIYNVVIGLFCEKGDYEMAIGLMREMEKSNLYPDMITYMSMLKCFCNAGQLEDACLLFKAMKSRGCAANLVAYSALLDGLCRFRHTDKARGLNVISYTSVIQNLCEKGKSMEALSILERMGRFNCSPNRITVSVLVKGLCADGHIDEAFKLVVRVGDEGHVPIGECYSSLVIWLLNIKRLEEAEKHFRWMLDNSLRPNGLACSIMLKELCAKGRFLDAFHLLEDVEKKGSVVTIDSDIYSILFVGLRRQMNVVEVDKLSSLMAEKGIPVGRILA</sequence>
<evidence type="ECO:0008006" key="5">
    <source>
        <dbReference type="Google" id="ProtNLM"/>
    </source>
</evidence>
<dbReference type="PANTHER" id="PTHR47942:SF69">
    <property type="entry name" value="PENTACOTRIPEPTIDE-REPEAT REGION OF PRORP DOMAIN-CONTAINING PROTEIN"/>
    <property type="match status" value="1"/>
</dbReference>
<dbReference type="NCBIfam" id="TIGR00756">
    <property type="entry name" value="PPR"/>
    <property type="match status" value="3"/>
</dbReference>
<keyword evidence="1" id="KW-0677">Repeat</keyword>
<dbReference type="Pfam" id="PF01535">
    <property type="entry name" value="PPR"/>
    <property type="match status" value="2"/>
</dbReference>
<dbReference type="Proteomes" id="UP001443914">
    <property type="component" value="Unassembled WGS sequence"/>
</dbReference>
<evidence type="ECO:0000256" key="2">
    <source>
        <dbReference type="PROSITE-ProRule" id="PRU00708"/>
    </source>
</evidence>
<dbReference type="Gene3D" id="1.25.40.10">
    <property type="entry name" value="Tetratricopeptide repeat domain"/>
    <property type="match status" value="3"/>
</dbReference>
<comment type="caution">
    <text evidence="3">The sequence shown here is derived from an EMBL/GenBank/DDBJ whole genome shotgun (WGS) entry which is preliminary data.</text>
</comment>
<dbReference type="InterPro" id="IPR011990">
    <property type="entry name" value="TPR-like_helical_dom_sf"/>
</dbReference>
<gene>
    <name evidence="3" type="ORF">RND81_08G135100</name>
</gene>
<feature type="repeat" description="PPR" evidence="2">
    <location>
        <begin position="234"/>
        <end position="268"/>
    </location>
</feature>
<accession>A0AAW1J6Y8</accession>
<dbReference type="PANTHER" id="PTHR47942">
    <property type="entry name" value="TETRATRICOPEPTIDE REPEAT (TPR)-LIKE SUPERFAMILY PROTEIN-RELATED"/>
    <property type="match status" value="1"/>
</dbReference>
<feature type="repeat" description="PPR" evidence="2">
    <location>
        <begin position="269"/>
        <end position="303"/>
    </location>
</feature>
<organism evidence="3 4">
    <name type="scientific">Saponaria officinalis</name>
    <name type="common">Common soapwort</name>
    <name type="synonym">Lychnis saponaria</name>
    <dbReference type="NCBI Taxonomy" id="3572"/>
    <lineage>
        <taxon>Eukaryota</taxon>
        <taxon>Viridiplantae</taxon>
        <taxon>Streptophyta</taxon>
        <taxon>Embryophyta</taxon>
        <taxon>Tracheophyta</taxon>
        <taxon>Spermatophyta</taxon>
        <taxon>Magnoliopsida</taxon>
        <taxon>eudicotyledons</taxon>
        <taxon>Gunneridae</taxon>
        <taxon>Pentapetalae</taxon>
        <taxon>Caryophyllales</taxon>
        <taxon>Caryophyllaceae</taxon>
        <taxon>Caryophylleae</taxon>
        <taxon>Saponaria</taxon>
    </lineage>
</organism>
<dbReference type="Pfam" id="PF13041">
    <property type="entry name" value="PPR_2"/>
    <property type="match status" value="2"/>
</dbReference>
<dbReference type="InterPro" id="IPR051222">
    <property type="entry name" value="PPR/CCM1_RNA-binding"/>
</dbReference>
<evidence type="ECO:0000256" key="1">
    <source>
        <dbReference type="ARBA" id="ARBA00022737"/>
    </source>
</evidence>
<dbReference type="AlphaFoldDB" id="A0AAW1J6Y8"/>
<dbReference type="EMBL" id="JBDFQZ010000008">
    <property type="protein sequence ID" value="KAK9698842.1"/>
    <property type="molecule type" value="Genomic_DNA"/>
</dbReference>
<name>A0AAW1J6Y8_SAPOF</name>
<evidence type="ECO:0000313" key="3">
    <source>
        <dbReference type="EMBL" id="KAK9698842.1"/>
    </source>
</evidence>
<feature type="repeat" description="PPR" evidence="2">
    <location>
        <begin position="175"/>
        <end position="209"/>
    </location>
</feature>
<keyword evidence="4" id="KW-1185">Reference proteome</keyword>
<feature type="repeat" description="PPR" evidence="2">
    <location>
        <begin position="140"/>
        <end position="174"/>
    </location>
</feature>
<reference evidence="3" key="1">
    <citation type="submission" date="2024-03" db="EMBL/GenBank/DDBJ databases">
        <title>WGS assembly of Saponaria officinalis var. Norfolk2.</title>
        <authorList>
            <person name="Jenkins J."/>
            <person name="Shu S."/>
            <person name="Grimwood J."/>
            <person name="Barry K."/>
            <person name="Goodstein D."/>
            <person name="Schmutz J."/>
            <person name="Leebens-Mack J."/>
            <person name="Osbourn A."/>
        </authorList>
    </citation>
    <scope>NUCLEOTIDE SEQUENCE [LARGE SCALE GENOMIC DNA]</scope>
    <source>
        <strain evidence="3">JIC</strain>
    </source>
</reference>
<evidence type="ECO:0000313" key="4">
    <source>
        <dbReference type="Proteomes" id="UP001443914"/>
    </source>
</evidence>